<dbReference type="Proteomes" id="UP000688947">
    <property type="component" value="Unassembled WGS sequence"/>
</dbReference>
<dbReference type="VEuPathDB" id="FungiDB:PC110_g865"/>
<proteinExistence type="predicted"/>
<name>A0A8T1TLE0_9STRA</name>
<accession>A0A8T1TLE0</accession>
<sequence>QPTPIYQAVVIVREYHHEVLYTPPDHPELQPIEMIWGALKNRIALDPAASLDDLGDKIGEGLAAITKHEWIGAFKKVQRQETTYIKEAQAAAPKTTPALTREGLNALAAEPTDEFDISTNVSYEISF</sequence>
<feature type="non-terminal residue" evidence="1">
    <location>
        <position position="1"/>
    </location>
</feature>
<evidence type="ECO:0008006" key="3">
    <source>
        <dbReference type="Google" id="ProtNLM"/>
    </source>
</evidence>
<reference evidence="1" key="1">
    <citation type="submission" date="2021-01" db="EMBL/GenBank/DDBJ databases">
        <title>Phytophthora aleatoria, a newly-described species from Pinus radiata is distinct from Phytophthora cactorum isolates based on comparative genomics.</title>
        <authorList>
            <person name="Mcdougal R."/>
            <person name="Panda P."/>
            <person name="Williams N."/>
            <person name="Studholme D.J."/>
        </authorList>
    </citation>
    <scope>NUCLEOTIDE SEQUENCE</scope>
    <source>
        <strain evidence="1">NZFS 3830</strain>
    </source>
</reference>
<evidence type="ECO:0000313" key="2">
    <source>
        <dbReference type="Proteomes" id="UP000688947"/>
    </source>
</evidence>
<evidence type="ECO:0000313" key="1">
    <source>
        <dbReference type="EMBL" id="KAG6943828.1"/>
    </source>
</evidence>
<gene>
    <name evidence="1" type="ORF">JG687_00018211</name>
</gene>
<protein>
    <recommendedName>
        <fullName evidence="3">Tc1-like transposase DDE domain-containing protein</fullName>
    </recommendedName>
</protein>
<dbReference type="AlphaFoldDB" id="A0A8T1TLE0"/>
<comment type="caution">
    <text evidence="1">The sequence shown here is derived from an EMBL/GenBank/DDBJ whole genome shotgun (WGS) entry which is preliminary data.</text>
</comment>
<dbReference type="EMBL" id="JAENGZ010002397">
    <property type="protein sequence ID" value="KAG6943828.1"/>
    <property type="molecule type" value="Genomic_DNA"/>
</dbReference>
<organism evidence="1 2">
    <name type="scientific">Phytophthora cactorum</name>
    <dbReference type="NCBI Taxonomy" id="29920"/>
    <lineage>
        <taxon>Eukaryota</taxon>
        <taxon>Sar</taxon>
        <taxon>Stramenopiles</taxon>
        <taxon>Oomycota</taxon>
        <taxon>Peronosporomycetes</taxon>
        <taxon>Peronosporales</taxon>
        <taxon>Peronosporaceae</taxon>
        <taxon>Phytophthora</taxon>
    </lineage>
</organism>
<dbReference type="OrthoDB" id="110732at2759"/>